<dbReference type="Pfam" id="PF00356">
    <property type="entry name" value="LacI"/>
    <property type="match status" value="1"/>
</dbReference>
<keyword evidence="2" id="KW-0238">DNA-binding</keyword>
<dbReference type="PROSITE" id="PS00356">
    <property type="entry name" value="HTH_LACI_1"/>
    <property type="match status" value="1"/>
</dbReference>
<dbReference type="Gene3D" id="1.10.260.40">
    <property type="entry name" value="lambda repressor-like DNA-binding domains"/>
    <property type="match status" value="1"/>
</dbReference>
<protein>
    <submittedName>
        <fullName evidence="6">LacI family transcriptional regulator</fullName>
    </submittedName>
</protein>
<dbReference type="GO" id="GO:0003700">
    <property type="term" value="F:DNA-binding transcription factor activity"/>
    <property type="evidence" value="ECO:0007669"/>
    <property type="project" value="TreeGrafter"/>
</dbReference>
<dbReference type="AlphaFoldDB" id="A0A5C5BF80"/>
<evidence type="ECO:0000259" key="5">
    <source>
        <dbReference type="PROSITE" id="PS50932"/>
    </source>
</evidence>
<evidence type="ECO:0000256" key="3">
    <source>
        <dbReference type="ARBA" id="ARBA00023163"/>
    </source>
</evidence>
<comment type="caution">
    <text evidence="6">The sequence shown here is derived from an EMBL/GenBank/DDBJ whole genome shotgun (WGS) entry which is preliminary data.</text>
</comment>
<accession>A0A5C5BF80</accession>
<evidence type="ECO:0000256" key="2">
    <source>
        <dbReference type="ARBA" id="ARBA00023125"/>
    </source>
</evidence>
<organism evidence="6 7">
    <name type="scientific">Miniimonas arenae</name>
    <dbReference type="NCBI Taxonomy" id="676201"/>
    <lineage>
        <taxon>Bacteria</taxon>
        <taxon>Bacillati</taxon>
        <taxon>Actinomycetota</taxon>
        <taxon>Actinomycetes</taxon>
        <taxon>Micrococcales</taxon>
        <taxon>Beutenbergiaceae</taxon>
        <taxon>Miniimonas</taxon>
    </lineage>
</organism>
<name>A0A5C5BF80_9MICO</name>
<feature type="region of interest" description="Disordered" evidence="4">
    <location>
        <begin position="1"/>
        <end position="34"/>
    </location>
</feature>
<dbReference type="CDD" id="cd06267">
    <property type="entry name" value="PBP1_LacI_sugar_binding-like"/>
    <property type="match status" value="1"/>
</dbReference>
<evidence type="ECO:0000256" key="1">
    <source>
        <dbReference type="ARBA" id="ARBA00023015"/>
    </source>
</evidence>
<dbReference type="RefSeq" id="WP_139985653.1">
    <property type="nucleotide sequence ID" value="NZ_DAMDJA010000003.1"/>
</dbReference>
<keyword evidence="7" id="KW-1185">Reference proteome</keyword>
<dbReference type="InterPro" id="IPR028082">
    <property type="entry name" value="Peripla_BP_I"/>
</dbReference>
<sequence>MSTISGRAPTLDEVAREAGVSRSTASRAINGGKRVSPTAQAAVDDAVQRLGFTPNPAARALATQQTGSVALVIPEPDDRFLNDPFLLGVLRGVSGALAVTELQLVLLISNRTPGRLVRYLQAGHVDGAIIASPHRGDHLEEGLRGSRPIVFIGRPFEMNGLSFVDVDNVTGARLATEVLVRAGRTRIGTVAGPTDMTAGQDRFIGWQEALDAAGLPHDAAEAADFSVPAAEAAAERLLDAHDVDAIFVASDTMAVGVRRALDRRGLRVPDDVALVGFDDLGTAELMHPRLTTMSNPVLDLSARATSMLLARLTDPSLPPEHVLLPTRLVPGGSV</sequence>
<keyword evidence="1" id="KW-0805">Transcription regulation</keyword>
<dbReference type="Proteomes" id="UP000313849">
    <property type="component" value="Unassembled WGS sequence"/>
</dbReference>
<dbReference type="Gene3D" id="3.40.50.2300">
    <property type="match status" value="2"/>
</dbReference>
<dbReference type="InterPro" id="IPR046335">
    <property type="entry name" value="LacI/GalR-like_sensor"/>
</dbReference>
<reference evidence="6 7" key="1">
    <citation type="submission" date="2019-06" db="EMBL/GenBank/DDBJ databases">
        <title>Draft genome sequence of Miniimonas arenae KCTC 19750T isolated from sea sand.</title>
        <authorList>
            <person name="Park S.-J."/>
        </authorList>
    </citation>
    <scope>NUCLEOTIDE SEQUENCE [LARGE SCALE GENOMIC DNA]</scope>
    <source>
        <strain evidence="6 7">KCTC 19750</strain>
    </source>
</reference>
<dbReference type="Pfam" id="PF13377">
    <property type="entry name" value="Peripla_BP_3"/>
    <property type="match status" value="1"/>
</dbReference>
<evidence type="ECO:0000313" key="7">
    <source>
        <dbReference type="Proteomes" id="UP000313849"/>
    </source>
</evidence>
<keyword evidence="3" id="KW-0804">Transcription</keyword>
<evidence type="ECO:0000313" key="6">
    <source>
        <dbReference type="EMBL" id="TNU76822.1"/>
    </source>
</evidence>
<dbReference type="InterPro" id="IPR000843">
    <property type="entry name" value="HTH_LacI"/>
</dbReference>
<dbReference type="SMART" id="SM00354">
    <property type="entry name" value="HTH_LACI"/>
    <property type="match status" value="1"/>
</dbReference>
<dbReference type="SUPFAM" id="SSF53822">
    <property type="entry name" value="Periplasmic binding protein-like I"/>
    <property type="match status" value="1"/>
</dbReference>
<dbReference type="EMBL" id="VENP01000003">
    <property type="protein sequence ID" value="TNU76822.1"/>
    <property type="molecule type" value="Genomic_DNA"/>
</dbReference>
<dbReference type="PANTHER" id="PTHR30146:SF109">
    <property type="entry name" value="HTH-TYPE TRANSCRIPTIONAL REGULATOR GALS"/>
    <property type="match status" value="1"/>
</dbReference>
<dbReference type="GO" id="GO:0000976">
    <property type="term" value="F:transcription cis-regulatory region binding"/>
    <property type="evidence" value="ECO:0007669"/>
    <property type="project" value="TreeGrafter"/>
</dbReference>
<dbReference type="PROSITE" id="PS50932">
    <property type="entry name" value="HTH_LACI_2"/>
    <property type="match status" value="1"/>
</dbReference>
<dbReference type="OrthoDB" id="4268837at2"/>
<dbReference type="SUPFAM" id="SSF47413">
    <property type="entry name" value="lambda repressor-like DNA-binding domains"/>
    <property type="match status" value="1"/>
</dbReference>
<dbReference type="InterPro" id="IPR010982">
    <property type="entry name" value="Lambda_DNA-bd_dom_sf"/>
</dbReference>
<gene>
    <name evidence="6" type="ORF">FH969_01620</name>
</gene>
<feature type="domain" description="HTH lacI-type" evidence="5">
    <location>
        <begin position="9"/>
        <end position="63"/>
    </location>
</feature>
<dbReference type="CDD" id="cd01392">
    <property type="entry name" value="HTH_LacI"/>
    <property type="match status" value="1"/>
</dbReference>
<evidence type="ECO:0000256" key="4">
    <source>
        <dbReference type="SAM" id="MobiDB-lite"/>
    </source>
</evidence>
<dbReference type="PANTHER" id="PTHR30146">
    <property type="entry name" value="LACI-RELATED TRANSCRIPTIONAL REPRESSOR"/>
    <property type="match status" value="1"/>
</dbReference>
<proteinExistence type="predicted"/>